<dbReference type="InterPro" id="IPR052220">
    <property type="entry name" value="METTL25"/>
</dbReference>
<name>A0A444Y286_ARAHY</name>
<dbReference type="Pfam" id="PF13679">
    <property type="entry name" value="Methyltransf_32"/>
    <property type="match status" value="1"/>
</dbReference>
<sequence>MLAAMADAAAAECCGTQYSCVTASNTLSWINAIVDFIAPFNSLINAHVVNFFTDRLWENVDKEWMDCLRREPVQNLLLIPSGVVQDHWPASLKQFILKLRALALCQEQVDVNTALPGLYITSLNTVLAQGMNVKKKHEVEILSAVVSTVANNVRADAVIDVGAGQVVVAVDDDDTDPRQVEGHGMGYLSQVLAFQYQHPVIAIDACSHHGSVTDARAERIKKHYVSQMLKSGSGMWSLNVPKTITCHVLSIDTLKTLVEASLPVDDALQSTSMGNQNKDQGKICWSSNAKRKPSTVLAGLHACGDLSVTMLKTFIECQDVKAVVSLGCCYNLLSEGSAKDGESEFGFPMSHAVRSVGLSLAKNARDLACQSADRWRSLDMHAGIHNFELHAFRAAFQMVLCKYYPDFTMNTPSIGRKGKALRRRHQRRSAESHLHLKGSTGHLRQDFLPVVSTESETDEILAPPIEVQAGCGGTKSRDTFLHFENFCHSGLSHLGIKLSNDINLKGIWKEAEPFLDLIGPFWSLRASLGPLLETLILLDRLLFLQEQDSTVEAYLLPIFDPMISPRNVAVIAKKTDKHLRSSCY</sequence>
<dbReference type="AlphaFoldDB" id="A0A444Y286"/>
<dbReference type="PANTHER" id="PTHR12496">
    <property type="entry name" value="CGI-41 METHYLTRANSFERASE"/>
    <property type="match status" value="1"/>
</dbReference>
<evidence type="ECO:0000259" key="1">
    <source>
        <dbReference type="Pfam" id="PF13679"/>
    </source>
</evidence>
<gene>
    <name evidence="2" type="ORF">Ahy_B08g091504</name>
</gene>
<feature type="domain" description="Methyltransferase" evidence="1">
    <location>
        <begin position="244"/>
        <end position="335"/>
    </location>
</feature>
<protein>
    <recommendedName>
        <fullName evidence="1">Methyltransferase domain-containing protein</fullName>
    </recommendedName>
</protein>
<dbReference type="Proteomes" id="UP000289738">
    <property type="component" value="Chromosome B08"/>
</dbReference>
<accession>A0A444Y286</accession>
<dbReference type="PANTHER" id="PTHR12496:SF0">
    <property type="entry name" value="METHYLTRANSFERASE DOMAIN-CONTAINING PROTEIN"/>
    <property type="match status" value="1"/>
</dbReference>
<dbReference type="EMBL" id="SDMP01000018">
    <property type="protein sequence ID" value="RYQ96037.1"/>
    <property type="molecule type" value="Genomic_DNA"/>
</dbReference>
<dbReference type="STRING" id="3818.A0A444Y286"/>
<evidence type="ECO:0000313" key="3">
    <source>
        <dbReference type="Proteomes" id="UP000289738"/>
    </source>
</evidence>
<comment type="caution">
    <text evidence="2">The sequence shown here is derived from an EMBL/GenBank/DDBJ whole genome shotgun (WGS) entry which is preliminary data.</text>
</comment>
<keyword evidence="3" id="KW-1185">Reference proteome</keyword>
<evidence type="ECO:0000313" key="2">
    <source>
        <dbReference type="EMBL" id="RYQ96037.1"/>
    </source>
</evidence>
<proteinExistence type="predicted"/>
<reference evidence="2 3" key="1">
    <citation type="submission" date="2019-01" db="EMBL/GenBank/DDBJ databases">
        <title>Sequencing of cultivated peanut Arachis hypogaea provides insights into genome evolution and oil improvement.</title>
        <authorList>
            <person name="Chen X."/>
        </authorList>
    </citation>
    <scope>NUCLEOTIDE SEQUENCE [LARGE SCALE GENOMIC DNA]</scope>
    <source>
        <strain evidence="3">cv. Fuhuasheng</strain>
        <tissue evidence="2">Leaves</tissue>
    </source>
</reference>
<organism evidence="2 3">
    <name type="scientific">Arachis hypogaea</name>
    <name type="common">Peanut</name>
    <dbReference type="NCBI Taxonomy" id="3818"/>
    <lineage>
        <taxon>Eukaryota</taxon>
        <taxon>Viridiplantae</taxon>
        <taxon>Streptophyta</taxon>
        <taxon>Embryophyta</taxon>
        <taxon>Tracheophyta</taxon>
        <taxon>Spermatophyta</taxon>
        <taxon>Magnoliopsida</taxon>
        <taxon>eudicotyledons</taxon>
        <taxon>Gunneridae</taxon>
        <taxon>Pentapetalae</taxon>
        <taxon>rosids</taxon>
        <taxon>fabids</taxon>
        <taxon>Fabales</taxon>
        <taxon>Fabaceae</taxon>
        <taxon>Papilionoideae</taxon>
        <taxon>50 kb inversion clade</taxon>
        <taxon>dalbergioids sensu lato</taxon>
        <taxon>Dalbergieae</taxon>
        <taxon>Pterocarpus clade</taxon>
        <taxon>Arachis</taxon>
    </lineage>
</organism>
<dbReference type="InterPro" id="IPR025714">
    <property type="entry name" value="Methyltranfer_dom"/>
</dbReference>